<keyword evidence="3 7" id="KW-0472">Membrane</keyword>
<dbReference type="InterPro" id="IPR031328">
    <property type="entry name" value="Ephrin"/>
</dbReference>
<evidence type="ECO:0000256" key="2">
    <source>
        <dbReference type="ARBA" id="ARBA00022729"/>
    </source>
</evidence>
<evidence type="ECO:0000259" key="8">
    <source>
        <dbReference type="PROSITE" id="PS51551"/>
    </source>
</evidence>
<organism evidence="10 11">
    <name type="scientific">Rotaria sordida</name>
    <dbReference type="NCBI Taxonomy" id="392033"/>
    <lineage>
        <taxon>Eukaryota</taxon>
        <taxon>Metazoa</taxon>
        <taxon>Spiralia</taxon>
        <taxon>Gnathifera</taxon>
        <taxon>Rotifera</taxon>
        <taxon>Eurotatoria</taxon>
        <taxon>Bdelloidea</taxon>
        <taxon>Philodinida</taxon>
        <taxon>Philodinidae</taxon>
        <taxon>Rotaria</taxon>
    </lineage>
</organism>
<proteinExistence type="inferred from homology"/>
<dbReference type="GO" id="GO:0005886">
    <property type="term" value="C:plasma membrane"/>
    <property type="evidence" value="ECO:0007669"/>
    <property type="project" value="TreeGrafter"/>
</dbReference>
<evidence type="ECO:0000313" key="9">
    <source>
        <dbReference type="EMBL" id="CAF1054370.1"/>
    </source>
</evidence>
<dbReference type="InterPro" id="IPR001799">
    <property type="entry name" value="Ephrin_RBD"/>
</dbReference>
<dbReference type="GO" id="GO:0046875">
    <property type="term" value="F:ephrin receptor binding"/>
    <property type="evidence" value="ECO:0007669"/>
    <property type="project" value="TreeGrafter"/>
</dbReference>
<gene>
    <name evidence="10" type="ORF">JXQ802_LOCUS43705</name>
    <name evidence="9" type="ORF">PYM288_LOCUS17314</name>
</gene>
<dbReference type="Gene3D" id="2.60.40.420">
    <property type="entry name" value="Cupredoxins - blue copper proteins"/>
    <property type="match status" value="1"/>
</dbReference>
<comment type="caution">
    <text evidence="10">The sequence shown here is derived from an EMBL/GenBank/DDBJ whole genome shotgun (WGS) entry which is preliminary data.</text>
</comment>
<comment type="subcellular location">
    <subcellularLocation>
        <location evidence="1">Membrane</location>
    </subcellularLocation>
</comment>
<dbReference type="PANTHER" id="PTHR11304:SF29">
    <property type="entry name" value="EPHRIN"/>
    <property type="match status" value="1"/>
</dbReference>
<evidence type="ECO:0000256" key="5">
    <source>
        <dbReference type="ARBA" id="ARBA00023180"/>
    </source>
</evidence>
<dbReference type="PRINTS" id="PR01347">
    <property type="entry name" value="EPHRIN"/>
</dbReference>
<comment type="similarity">
    <text evidence="6 7">Belongs to the ephrin family.</text>
</comment>
<protein>
    <recommendedName>
        <fullName evidence="8">Ephrin RBD domain-containing protein</fullName>
    </recommendedName>
</protein>
<evidence type="ECO:0000256" key="7">
    <source>
        <dbReference type="RuleBase" id="RU004375"/>
    </source>
</evidence>
<dbReference type="InterPro" id="IPR008972">
    <property type="entry name" value="Cupredoxin"/>
</dbReference>
<dbReference type="Pfam" id="PF00812">
    <property type="entry name" value="Ephrin"/>
    <property type="match status" value="1"/>
</dbReference>
<evidence type="ECO:0000256" key="4">
    <source>
        <dbReference type="ARBA" id="ARBA00023157"/>
    </source>
</evidence>
<dbReference type="GO" id="GO:0048013">
    <property type="term" value="P:ephrin receptor signaling pathway"/>
    <property type="evidence" value="ECO:0007669"/>
    <property type="project" value="TreeGrafter"/>
</dbReference>
<comment type="caution">
    <text evidence="6">Lacks conserved residue(s) required for the propagation of feature annotation.</text>
</comment>
<dbReference type="EMBL" id="CAJNOH010000483">
    <property type="protein sequence ID" value="CAF1054370.1"/>
    <property type="molecule type" value="Genomic_DNA"/>
</dbReference>
<evidence type="ECO:0000256" key="6">
    <source>
        <dbReference type="PROSITE-ProRule" id="PRU00884"/>
    </source>
</evidence>
<dbReference type="PROSITE" id="PS51551">
    <property type="entry name" value="EPHRIN_RBD_2"/>
    <property type="match status" value="1"/>
</dbReference>
<keyword evidence="11" id="KW-1185">Reference proteome</keyword>
<feature type="domain" description="Ephrin RBD" evidence="8">
    <location>
        <begin position="11"/>
        <end position="160"/>
    </location>
</feature>
<dbReference type="AlphaFoldDB" id="A0A815WZI2"/>
<evidence type="ECO:0000313" key="10">
    <source>
        <dbReference type="EMBL" id="CAF1551982.1"/>
    </source>
</evidence>
<keyword evidence="2" id="KW-0732">Signal</keyword>
<keyword evidence="4" id="KW-1015">Disulfide bond</keyword>
<dbReference type="PANTHER" id="PTHR11304">
    <property type="entry name" value="EPHRIN"/>
    <property type="match status" value="1"/>
</dbReference>
<reference evidence="10" key="1">
    <citation type="submission" date="2021-02" db="EMBL/GenBank/DDBJ databases">
        <authorList>
            <person name="Nowell W R."/>
        </authorList>
    </citation>
    <scope>NUCLEOTIDE SEQUENCE</scope>
</reference>
<dbReference type="EMBL" id="CAJNOL010003209">
    <property type="protein sequence ID" value="CAF1551982.1"/>
    <property type="molecule type" value="Genomic_DNA"/>
</dbReference>
<name>A0A815WZI2_9BILA</name>
<dbReference type="SUPFAM" id="SSF49503">
    <property type="entry name" value="Cupredoxins"/>
    <property type="match status" value="1"/>
</dbReference>
<dbReference type="Proteomes" id="UP000663870">
    <property type="component" value="Unassembled WGS sequence"/>
</dbReference>
<evidence type="ECO:0000256" key="3">
    <source>
        <dbReference type="ARBA" id="ARBA00023136"/>
    </source>
</evidence>
<dbReference type="Proteomes" id="UP000663854">
    <property type="component" value="Unassembled WGS sequence"/>
</dbReference>
<keyword evidence="5" id="KW-0325">Glycoprotein</keyword>
<dbReference type="GO" id="GO:0007411">
    <property type="term" value="P:axon guidance"/>
    <property type="evidence" value="ECO:0007669"/>
    <property type="project" value="TreeGrafter"/>
</dbReference>
<evidence type="ECO:0000256" key="1">
    <source>
        <dbReference type="ARBA" id="ARBA00004370"/>
    </source>
</evidence>
<sequence>MNRISHQIHSLIFQPFYWNQTTFRSYQDDPLIFKVRLGDVMDLICPFYDEQQSYMINELEQYDIYRVTKNEYDMCSIDQYNIDSITRLVITCNRPYDVMKYTLNFRSYLPIPNGLEFHSNQTYYFLSTSSTHQQCDRLKIIVYDHNRASSSLSTVSSINEQERKTRLFSHYSHHRHGSSSSSKNIEYNDNYRLLSHIIKAQRHSDPYSIKWITEGPYEVRDFDKSYQTTNIMDTTVSSSNMFSLALSSSSSKLSISFIIILLLLSLK</sequence>
<evidence type="ECO:0000313" key="11">
    <source>
        <dbReference type="Proteomes" id="UP000663870"/>
    </source>
</evidence>
<accession>A0A815WZI2</accession>